<proteinExistence type="predicted"/>
<sequence>MNGLIKIISQWQREQKTGTIQPNFFKGGISSVKLKESPNKLNASGGYFMLDNEYSLDVLEERISAWMTQRKVGNITMYCSCGTIVGIQEETTIKL</sequence>
<name>X0SUJ3_9ZZZZ</name>
<dbReference type="AlphaFoldDB" id="X0SUJ3"/>
<comment type="caution">
    <text evidence="1">The sequence shown here is derived from an EMBL/GenBank/DDBJ whole genome shotgun (WGS) entry which is preliminary data.</text>
</comment>
<protein>
    <submittedName>
        <fullName evidence="1">Uncharacterized protein</fullName>
    </submittedName>
</protein>
<gene>
    <name evidence="1" type="ORF">S01H1_03609</name>
</gene>
<evidence type="ECO:0000313" key="1">
    <source>
        <dbReference type="EMBL" id="GAF78826.1"/>
    </source>
</evidence>
<organism evidence="1">
    <name type="scientific">marine sediment metagenome</name>
    <dbReference type="NCBI Taxonomy" id="412755"/>
    <lineage>
        <taxon>unclassified sequences</taxon>
        <taxon>metagenomes</taxon>
        <taxon>ecological metagenomes</taxon>
    </lineage>
</organism>
<dbReference type="EMBL" id="BARS01001952">
    <property type="protein sequence ID" value="GAF78826.1"/>
    <property type="molecule type" value="Genomic_DNA"/>
</dbReference>
<accession>X0SUJ3</accession>
<reference evidence="1" key="1">
    <citation type="journal article" date="2014" name="Front. Microbiol.">
        <title>High frequency of phylogenetically diverse reductive dehalogenase-homologous genes in deep subseafloor sedimentary metagenomes.</title>
        <authorList>
            <person name="Kawai M."/>
            <person name="Futagami T."/>
            <person name="Toyoda A."/>
            <person name="Takaki Y."/>
            <person name="Nishi S."/>
            <person name="Hori S."/>
            <person name="Arai W."/>
            <person name="Tsubouchi T."/>
            <person name="Morono Y."/>
            <person name="Uchiyama I."/>
            <person name="Ito T."/>
            <person name="Fujiyama A."/>
            <person name="Inagaki F."/>
            <person name="Takami H."/>
        </authorList>
    </citation>
    <scope>NUCLEOTIDE SEQUENCE</scope>
    <source>
        <strain evidence="1">Expedition CK06-06</strain>
    </source>
</reference>